<evidence type="ECO:0000259" key="1">
    <source>
        <dbReference type="Pfam" id="PF22262"/>
    </source>
</evidence>
<proteinExistence type="predicted"/>
<reference evidence="2 3" key="1">
    <citation type="submission" date="2022-10" db="EMBL/GenBank/DDBJ databases">
        <title>High-quality genome sequences of two octocoral-associated bacteria, Endozoicomonas euniceicola EF212 and Endozoicomonas gorgoniicola PS125.</title>
        <authorList>
            <person name="Chiou Y.-J."/>
            <person name="Chen Y.-H."/>
        </authorList>
    </citation>
    <scope>NUCLEOTIDE SEQUENCE [LARGE SCALE GENOMIC DNA]</scope>
    <source>
        <strain evidence="2 3">PS125</strain>
    </source>
</reference>
<dbReference type="Proteomes" id="UP001209854">
    <property type="component" value="Unassembled WGS sequence"/>
</dbReference>
<sequence>MRNHNWHVDLAHFIEERRHRPFVWGEHDCCLFCADAAVLTCGTDPAEPYRGRYDDEPGAWQALKDYGDGTIAGAWSKCFDEIEVRQIQRGDVCLFEANPAAELPQARHACALSFGSRLWVVTPGDGGLRTLPLSSAVKAWRVE</sequence>
<dbReference type="EMBL" id="JAPFCC010000001">
    <property type="protein sequence ID" value="MCW7552124.1"/>
    <property type="molecule type" value="Genomic_DNA"/>
</dbReference>
<keyword evidence="3" id="KW-1185">Reference proteome</keyword>
<evidence type="ECO:0000313" key="3">
    <source>
        <dbReference type="Proteomes" id="UP001209854"/>
    </source>
</evidence>
<dbReference type="Pfam" id="PF22262">
    <property type="entry name" value="DUF6950"/>
    <property type="match status" value="1"/>
</dbReference>
<organism evidence="2 3">
    <name type="scientific">Endozoicomonas gorgoniicola</name>
    <dbReference type="NCBI Taxonomy" id="1234144"/>
    <lineage>
        <taxon>Bacteria</taxon>
        <taxon>Pseudomonadati</taxon>
        <taxon>Pseudomonadota</taxon>
        <taxon>Gammaproteobacteria</taxon>
        <taxon>Oceanospirillales</taxon>
        <taxon>Endozoicomonadaceae</taxon>
        <taxon>Endozoicomonas</taxon>
    </lineage>
</organism>
<comment type="caution">
    <text evidence="2">The sequence shown here is derived from an EMBL/GenBank/DDBJ whole genome shotgun (WGS) entry which is preliminary data.</text>
</comment>
<protein>
    <recommendedName>
        <fullName evidence="1">DUF6950 domain-containing protein</fullName>
    </recommendedName>
</protein>
<evidence type="ECO:0000313" key="2">
    <source>
        <dbReference type="EMBL" id="MCW7552124.1"/>
    </source>
</evidence>
<accession>A0ABT3MRX5</accession>
<dbReference type="InterPro" id="IPR053802">
    <property type="entry name" value="DUF6950"/>
</dbReference>
<name>A0ABT3MRX5_9GAMM</name>
<dbReference type="RefSeq" id="WP_262567102.1">
    <property type="nucleotide sequence ID" value="NZ_JAPFCC010000001.1"/>
</dbReference>
<feature type="domain" description="DUF6950" evidence="1">
    <location>
        <begin position="1"/>
        <end position="142"/>
    </location>
</feature>
<gene>
    <name evidence="2" type="ORF">NX722_05585</name>
</gene>